<keyword evidence="2" id="KW-0547">Nucleotide-binding</keyword>
<dbReference type="GO" id="GO:0005524">
    <property type="term" value="F:ATP binding"/>
    <property type="evidence" value="ECO:0007669"/>
    <property type="project" value="UniProtKB-KW"/>
</dbReference>
<reference evidence="5 6" key="1">
    <citation type="submission" date="2017-04" db="EMBL/GenBank/DDBJ databases">
        <title>Comparative genome analysis of Subtercola boreus.</title>
        <authorList>
            <person name="Cho Y.-J."/>
            <person name="Cho A."/>
            <person name="Kim O.-S."/>
            <person name="Lee J.-I."/>
        </authorList>
    </citation>
    <scope>NUCLEOTIDE SEQUENCE [LARGE SCALE GENOMIC DNA]</scope>
    <source>
        <strain evidence="5 6">P28004</strain>
    </source>
</reference>
<dbReference type="SUPFAM" id="SSF52540">
    <property type="entry name" value="P-loop containing nucleoside triphosphate hydrolases"/>
    <property type="match status" value="1"/>
</dbReference>
<dbReference type="InterPro" id="IPR003439">
    <property type="entry name" value="ABC_transporter-like_ATP-bd"/>
</dbReference>
<dbReference type="RefSeq" id="WP_116419650.1">
    <property type="nucleotide sequence ID" value="NZ_NBXC01000030.1"/>
</dbReference>
<dbReference type="InterPro" id="IPR017871">
    <property type="entry name" value="ABC_transporter-like_CS"/>
</dbReference>
<sequence>MTLTFSAALPQRRFDVSFTLRHGETLAVLGPNGAGKSTLVNLIAGLLAPASGHAELEGEVLFGPGVSTPPHARNVALLAQDALLFPHLSVLENVAFGPRSSGASRRTARSTARTWLAEVGAAGFEHRRPGELSGGEAQRIAVARALAAEPRLLLLDEPMAALDVAVAPALRSMLRRVLAHRTAIIVTHDVLDAFSLADRVIVLDGGRIVDDGPTRSVLEQPRDPFTAGIAGLSVLHGIRTAEGLRTTDGDELRIAGGEDLEPGSACTLAIRPSSIRVSASRPAGAGNALRVGISDVEPRGDLVRLRAGALAADVTPATAADLDLGAGSTAWFAFRAEDAVLYSATR</sequence>
<evidence type="ECO:0000313" key="5">
    <source>
        <dbReference type="EMBL" id="RFA24688.1"/>
    </source>
</evidence>
<evidence type="ECO:0000259" key="4">
    <source>
        <dbReference type="PROSITE" id="PS50893"/>
    </source>
</evidence>
<protein>
    <submittedName>
        <fullName evidence="5">Molybdenum ABC transporter ATP-binding protein</fullName>
    </submittedName>
</protein>
<dbReference type="EMBL" id="NBXE01000037">
    <property type="protein sequence ID" value="RFA24688.1"/>
    <property type="molecule type" value="Genomic_DNA"/>
</dbReference>
<dbReference type="SMART" id="SM00382">
    <property type="entry name" value="AAA"/>
    <property type="match status" value="1"/>
</dbReference>
<organism evidence="5 6">
    <name type="scientific">Subtercola boreus</name>
    <dbReference type="NCBI Taxonomy" id="120213"/>
    <lineage>
        <taxon>Bacteria</taxon>
        <taxon>Bacillati</taxon>
        <taxon>Actinomycetota</taxon>
        <taxon>Actinomycetes</taxon>
        <taxon>Micrococcales</taxon>
        <taxon>Microbacteriaceae</taxon>
        <taxon>Subtercola</taxon>
    </lineage>
</organism>
<evidence type="ECO:0000256" key="3">
    <source>
        <dbReference type="ARBA" id="ARBA00022840"/>
    </source>
</evidence>
<dbReference type="GO" id="GO:0043190">
    <property type="term" value="C:ATP-binding cassette (ABC) transporter complex"/>
    <property type="evidence" value="ECO:0007669"/>
    <property type="project" value="InterPro"/>
</dbReference>
<comment type="caution">
    <text evidence="5">The sequence shown here is derived from an EMBL/GenBank/DDBJ whole genome shotgun (WGS) entry which is preliminary data.</text>
</comment>
<dbReference type="InterPro" id="IPR008995">
    <property type="entry name" value="Mo/tungstate-bd_C_term_dom"/>
</dbReference>
<dbReference type="InterPro" id="IPR013611">
    <property type="entry name" value="Transp-assoc_OB_typ2"/>
</dbReference>
<dbReference type="PANTHER" id="PTHR42781:SF4">
    <property type="entry name" value="SPERMIDINE_PUTRESCINE IMPORT ATP-BINDING PROTEIN POTA"/>
    <property type="match status" value="1"/>
</dbReference>
<evidence type="ECO:0000256" key="1">
    <source>
        <dbReference type="ARBA" id="ARBA00022448"/>
    </source>
</evidence>
<dbReference type="OrthoDB" id="9112331at2"/>
<dbReference type="PROSITE" id="PS50893">
    <property type="entry name" value="ABC_TRANSPORTER_2"/>
    <property type="match status" value="1"/>
</dbReference>
<dbReference type="GO" id="GO:0022857">
    <property type="term" value="F:transmembrane transporter activity"/>
    <property type="evidence" value="ECO:0007669"/>
    <property type="project" value="InterPro"/>
</dbReference>
<keyword evidence="1" id="KW-0813">Transport</keyword>
<dbReference type="PROSITE" id="PS00211">
    <property type="entry name" value="ABC_TRANSPORTER_1"/>
    <property type="match status" value="1"/>
</dbReference>
<accession>A0A3E0W631</accession>
<evidence type="ECO:0000313" key="6">
    <source>
        <dbReference type="Proteomes" id="UP000257080"/>
    </source>
</evidence>
<dbReference type="InterPro" id="IPR050093">
    <property type="entry name" value="ABC_SmlMolc_Importer"/>
</dbReference>
<dbReference type="Gene3D" id="3.40.50.300">
    <property type="entry name" value="P-loop containing nucleotide triphosphate hydrolases"/>
    <property type="match status" value="1"/>
</dbReference>
<dbReference type="PANTHER" id="PTHR42781">
    <property type="entry name" value="SPERMIDINE/PUTRESCINE IMPORT ATP-BINDING PROTEIN POTA"/>
    <property type="match status" value="1"/>
</dbReference>
<feature type="domain" description="ABC transporter" evidence="4">
    <location>
        <begin position="3"/>
        <end position="230"/>
    </location>
</feature>
<proteinExistence type="predicted"/>
<keyword evidence="3 5" id="KW-0067">ATP-binding</keyword>
<dbReference type="InterPro" id="IPR027417">
    <property type="entry name" value="P-loop_NTPase"/>
</dbReference>
<dbReference type="Pfam" id="PF08402">
    <property type="entry name" value="TOBE_2"/>
    <property type="match status" value="1"/>
</dbReference>
<dbReference type="Proteomes" id="UP000257080">
    <property type="component" value="Unassembled WGS sequence"/>
</dbReference>
<dbReference type="GO" id="GO:0016887">
    <property type="term" value="F:ATP hydrolysis activity"/>
    <property type="evidence" value="ECO:0007669"/>
    <property type="project" value="InterPro"/>
</dbReference>
<dbReference type="AlphaFoldDB" id="A0A3E0W631"/>
<dbReference type="SUPFAM" id="SSF50331">
    <property type="entry name" value="MOP-like"/>
    <property type="match status" value="1"/>
</dbReference>
<name>A0A3E0W631_9MICO</name>
<dbReference type="Pfam" id="PF00005">
    <property type="entry name" value="ABC_tran"/>
    <property type="match status" value="1"/>
</dbReference>
<dbReference type="InterPro" id="IPR003593">
    <property type="entry name" value="AAA+_ATPase"/>
</dbReference>
<gene>
    <name evidence="5" type="ORF">B7R25_16270</name>
</gene>
<evidence type="ECO:0000256" key="2">
    <source>
        <dbReference type="ARBA" id="ARBA00022741"/>
    </source>
</evidence>